<reference evidence="2" key="2">
    <citation type="submission" date="2023-06" db="EMBL/GenBank/DDBJ databases">
        <authorList>
            <consortium name="Lawrence Berkeley National Laboratory"/>
            <person name="Haridas S."/>
            <person name="Hensen N."/>
            <person name="Bonometti L."/>
            <person name="Westerberg I."/>
            <person name="Brannstrom I.O."/>
            <person name="Guillou S."/>
            <person name="Cros-Aarteil S."/>
            <person name="Calhoun S."/>
            <person name="Kuo A."/>
            <person name="Mondo S."/>
            <person name="Pangilinan J."/>
            <person name="Riley R."/>
            <person name="LaButti K."/>
            <person name="Andreopoulos B."/>
            <person name="Lipzen A."/>
            <person name="Chen C."/>
            <person name="Yanf M."/>
            <person name="Daum C."/>
            <person name="Ng V."/>
            <person name="Clum A."/>
            <person name="Steindorff A."/>
            <person name="Ohm R."/>
            <person name="Martin F."/>
            <person name="Silar P."/>
            <person name="Natvig D."/>
            <person name="Lalanne C."/>
            <person name="Gautier V."/>
            <person name="Ament-velasquez S.L."/>
            <person name="Kruys A."/>
            <person name="Hutchinson M.I."/>
            <person name="Powell A.J."/>
            <person name="Barry K."/>
            <person name="Miller A.N."/>
            <person name="Grigoriev I.V."/>
            <person name="Debuchy R."/>
            <person name="Gladieux P."/>
            <person name="Thoren M.H."/>
            <person name="Johannesson H."/>
        </authorList>
    </citation>
    <scope>NUCLEOTIDE SEQUENCE</scope>
    <source>
        <strain evidence="2">CBS 232.78</strain>
    </source>
</reference>
<reference evidence="2" key="1">
    <citation type="journal article" date="2023" name="Mol. Phylogenet. Evol.">
        <title>Genome-scale phylogeny and comparative genomics of the fungal order Sordariales.</title>
        <authorList>
            <person name="Hensen N."/>
            <person name="Bonometti L."/>
            <person name="Westerberg I."/>
            <person name="Brannstrom I.O."/>
            <person name="Guillou S."/>
            <person name="Cros-Aarteil S."/>
            <person name="Calhoun S."/>
            <person name="Haridas S."/>
            <person name="Kuo A."/>
            <person name="Mondo S."/>
            <person name="Pangilinan J."/>
            <person name="Riley R."/>
            <person name="LaButti K."/>
            <person name="Andreopoulos B."/>
            <person name="Lipzen A."/>
            <person name="Chen C."/>
            <person name="Yan M."/>
            <person name="Daum C."/>
            <person name="Ng V."/>
            <person name="Clum A."/>
            <person name="Steindorff A."/>
            <person name="Ohm R.A."/>
            <person name="Martin F."/>
            <person name="Silar P."/>
            <person name="Natvig D.O."/>
            <person name="Lalanne C."/>
            <person name="Gautier V."/>
            <person name="Ament-Velasquez S.L."/>
            <person name="Kruys A."/>
            <person name="Hutchinson M.I."/>
            <person name="Powell A.J."/>
            <person name="Barry K."/>
            <person name="Miller A.N."/>
            <person name="Grigoriev I.V."/>
            <person name="Debuchy R."/>
            <person name="Gladieux P."/>
            <person name="Hiltunen Thoren M."/>
            <person name="Johannesson H."/>
        </authorList>
    </citation>
    <scope>NUCLEOTIDE SEQUENCE</scope>
    <source>
        <strain evidence="2">CBS 232.78</strain>
    </source>
</reference>
<evidence type="ECO:0000313" key="3">
    <source>
        <dbReference type="Proteomes" id="UP001285441"/>
    </source>
</evidence>
<dbReference type="AlphaFoldDB" id="A0AAE0NYJ0"/>
<proteinExistence type="predicted"/>
<evidence type="ECO:0000313" key="2">
    <source>
        <dbReference type="EMBL" id="KAK3389914.1"/>
    </source>
</evidence>
<accession>A0AAE0NYJ0</accession>
<sequence length="200" mass="22342">MASSPAYSPGSPRHRGFRDVEWTAEDAPTPVYHAGSPKPSRDQGYTRTKAKHGTPISFPKQLIPAARDMVASMDKVAISNTALASTRFGLSKEDQKDLIIQINALKMNEKHEREVESQKRKNDYTHLCDEEKSILCRLDHQSDIDIGLVKAKATEEVNLLAEGKAAAEAKLVKFKATVDSEAKDKDMKNSINFERFRSKQ</sequence>
<organism evidence="2 3">
    <name type="scientific">Podospora didyma</name>
    <dbReference type="NCBI Taxonomy" id="330526"/>
    <lineage>
        <taxon>Eukaryota</taxon>
        <taxon>Fungi</taxon>
        <taxon>Dikarya</taxon>
        <taxon>Ascomycota</taxon>
        <taxon>Pezizomycotina</taxon>
        <taxon>Sordariomycetes</taxon>
        <taxon>Sordariomycetidae</taxon>
        <taxon>Sordariales</taxon>
        <taxon>Podosporaceae</taxon>
        <taxon>Podospora</taxon>
    </lineage>
</organism>
<comment type="caution">
    <text evidence="2">The sequence shown here is derived from an EMBL/GenBank/DDBJ whole genome shotgun (WGS) entry which is preliminary data.</text>
</comment>
<keyword evidence="3" id="KW-1185">Reference proteome</keyword>
<protein>
    <submittedName>
        <fullName evidence="2">Uncharacterized protein</fullName>
    </submittedName>
</protein>
<gene>
    <name evidence="2" type="ORF">B0H63DRAFT_446071</name>
</gene>
<evidence type="ECO:0000256" key="1">
    <source>
        <dbReference type="SAM" id="MobiDB-lite"/>
    </source>
</evidence>
<dbReference type="Proteomes" id="UP001285441">
    <property type="component" value="Unassembled WGS sequence"/>
</dbReference>
<name>A0AAE0NYJ0_9PEZI</name>
<feature type="region of interest" description="Disordered" evidence="1">
    <location>
        <begin position="1"/>
        <end position="56"/>
    </location>
</feature>
<dbReference type="EMBL" id="JAULSW010000002">
    <property type="protein sequence ID" value="KAK3389914.1"/>
    <property type="molecule type" value="Genomic_DNA"/>
</dbReference>